<protein>
    <submittedName>
        <fullName evidence="1">Uncharacterized protein</fullName>
    </submittedName>
</protein>
<dbReference type="EMBL" id="NBYN01000059">
    <property type="protein sequence ID" value="OSO88148.1"/>
    <property type="molecule type" value="Genomic_DNA"/>
</dbReference>
<dbReference type="AlphaFoldDB" id="A0A1X4G3J2"/>
<gene>
    <name evidence="1" type="ORF">B7O87_13695</name>
</gene>
<sequence length="291" mass="32722">MLNIFKNKDQSSSQSSIVLRVIGDRDAGKTAYMASLARWPNASPDSPVQTVVPVNEGGEDLVNKAQNILEQGLQLSPTLLENLDQVRDCTLQITIKQKKVGSQLLNLNISHKDYSGEFFHDLLHRSQDPLLQEYLEDCVQANGIMFLVDGNSRRRDPEYANGLDKLLIALDRHDIGGIKRRIALVLNKCEQSDLWVNRDKPAFLASARFPQVSQKLKVWQQMGGGEVEFFTASAFGMLGTKYPEPNVNLVQKSRQGVRAVIKNPKLWRPFGLVAPIYWLCKGSRHPDLDKI</sequence>
<organism evidence="1 2">
    <name type="scientific">Cylindrospermopsis raciborskii CENA303</name>
    <dbReference type="NCBI Taxonomy" id="1170769"/>
    <lineage>
        <taxon>Bacteria</taxon>
        <taxon>Bacillati</taxon>
        <taxon>Cyanobacteriota</taxon>
        <taxon>Cyanophyceae</taxon>
        <taxon>Nostocales</taxon>
        <taxon>Aphanizomenonaceae</taxon>
        <taxon>Cylindrospermopsis</taxon>
    </lineage>
</organism>
<reference evidence="2" key="1">
    <citation type="submission" date="2017-04" db="EMBL/GenBank/DDBJ databases">
        <authorList>
            <person name="Abreu V.A."/>
            <person name="Popin R.V."/>
            <person name="Rigonato J."/>
            <person name="Andreote A.P."/>
            <person name="Schaker P.C."/>
            <person name="Hoff-Risseti C."/>
            <person name="Alvarenga D.O."/>
            <person name="Varani A.M."/>
            <person name="Fiore M.F."/>
        </authorList>
    </citation>
    <scope>NUCLEOTIDE SEQUENCE [LARGE SCALE GENOMIC DNA]</scope>
    <source>
        <strain evidence="2">CENA303</strain>
    </source>
</reference>
<accession>A0A1X4G3J2</accession>
<name>A0A1X4G3J2_9CYAN</name>
<dbReference type="RefSeq" id="WP_085728971.1">
    <property type="nucleotide sequence ID" value="NZ_NBYN01000059.1"/>
</dbReference>
<dbReference type="Gene3D" id="3.40.50.300">
    <property type="entry name" value="P-loop containing nucleotide triphosphate hydrolases"/>
    <property type="match status" value="1"/>
</dbReference>
<comment type="caution">
    <text evidence="1">The sequence shown here is derived from an EMBL/GenBank/DDBJ whole genome shotgun (WGS) entry which is preliminary data.</text>
</comment>
<dbReference type="Proteomes" id="UP000192997">
    <property type="component" value="Unassembled WGS sequence"/>
</dbReference>
<dbReference type="SUPFAM" id="SSF52540">
    <property type="entry name" value="P-loop containing nucleoside triphosphate hydrolases"/>
    <property type="match status" value="1"/>
</dbReference>
<dbReference type="InterPro" id="IPR027417">
    <property type="entry name" value="P-loop_NTPase"/>
</dbReference>
<evidence type="ECO:0000313" key="2">
    <source>
        <dbReference type="Proteomes" id="UP000192997"/>
    </source>
</evidence>
<proteinExistence type="predicted"/>
<evidence type="ECO:0000313" key="1">
    <source>
        <dbReference type="EMBL" id="OSO88148.1"/>
    </source>
</evidence>